<proteinExistence type="predicted"/>
<protein>
    <submittedName>
        <fullName evidence="1">Uncharacterized protein</fullName>
    </submittedName>
</protein>
<dbReference type="Gramene" id="MELO3C029761.2.1">
    <property type="protein sequence ID" value="MELO3C029761.2.1"/>
    <property type="gene ID" value="MELO3C029761.2"/>
</dbReference>
<dbReference type="AlphaFoldDB" id="A0A9I9E7A7"/>
<accession>A0A9I9E7A7</accession>
<reference evidence="1" key="1">
    <citation type="submission" date="2023-03" db="UniProtKB">
        <authorList>
            <consortium name="EnsemblPlants"/>
        </authorList>
    </citation>
    <scope>IDENTIFICATION</scope>
</reference>
<organism evidence="1">
    <name type="scientific">Cucumis melo</name>
    <name type="common">Muskmelon</name>
    <dbReference type="NCBI Taxonomy" id="3656"/>
    <lineage>
        <taxon>Eukaryota</taxon>
        <taxon>Viridiplantae</taxon>
        <taxon>Streptophyta</taxon>
        <taxon>Embryophyta</taxon>
        <taxon>Tracheophyta</taxon>
        <taxon>Spermatophyta</taxon>
        <taxon>Magnoliopsida</taxon>
        <taxon>eudicotyledons</taxon>
        <taxon>Gunneridae</taxon>
        <taxon>Pentapetalae</taxon>
        <taxon>rosids</taxon>
        <taxon>fabids</taxon>
        <taxon>Cucurbitales</taxon>
        <taxon>Cucurbitaceae</taxon>
        <taxon>Benincaseae</taxon>
        <taxon>Cucumis</taxon>
    </lineage>
</organism>
<evidence type="ECO:0000313" key="1">
    <source>
        <dbReference type="EnsemblPlants" id="MELO3C029761.2.1"/>
    </source>
</evidence>
<name>A0A9I9E7A7_CUCME</name>
<sequence length="86" mass="10485">MAMWVGIGTVEDNLNLKKKKKKTKIYKMDFADRQRSKRHRLGNLITPRRKKKMPETERKKWDPFNDEMKPSWIECQTQSHQNLKRK</sequence>
<dbReference type="EnsemblPlants" id="MELO3C029761.2.1">
    <property type="protein sequence ID" value="MELO3C029761.2.1"/>
    <property type="gene ID" value="MELO3C029761.2"/>
</dbReference>